<evidence type="ECO:0000313" key="24">
    <source>
        <dbReference type="Proteomes" id="UP000271162"/>
    </source>
</evidence>
<evidence type="ECO:0000256" key="16">
    <source>
        <dbReference type="ARBA" id="ARBA00023329"/>
    </source>
</evidence>
<dbReference type="AlphaFoldDB" id="A0A0N4XDL5"/>
<keyword evidence="9" id="KW-0963">Cytoplasm</keyword>
<evidence type="ECO:0000259" key="22">
    <source>
        <dbReference type="Pfam" id="PF24882"/>
    </source>
</evidence>
<keyword evidence="14" id="KW-0472">Membrane</keyword>
<dbReference type="GO" id="GO:0000139">
    <property type="term" value="C:Golgi membrane"/>
    <property type="evidence" value="ECO:0007669"/>
    <property type="project" value="UniProtKB-SubCell"/>
</dbReference>
<dbReference type="GO" id="GO:0016192">
    <property type="term" value="P:vesicle-mediated transport"/>
    <property type="evidence" value="ECO:0007669"/>
    <property type="project" value="UniProtKB-KW"/>
</dbReference>
<keyword evidence="15 18" id="KW-0539">Nucleus</keyword>
<evidence type="ECO:0000259" key="21">
    <source>
        <dbReference type="Pfam" id="PF04084"/>
    </source>
</evidence>
<dbReference type="GO" id="GO:0005664">
    <property type="term" value="C:nuclear origin of replication recognition complex"/>
    <property type="evidence" value="ECO:0007669"/>
    <property type="project" value="UniProtKB-UniRule"/>
</dbReference>
<keyword evidence="24" id="KW-1185">Reference proteome</keyword>
<dbReference type="GO" id="GO:0015031">
    <property type="term" value="P:protein transport"/>
    <property type="evidence" value="ECO:0007669"/>
    <property type="project" value="UniProtKB-KW"/>
</dbReference>
<dbReference type="InterPro" id="IPR056772">
    <property type="entry name" value="RecA-like_ORC2"/>
</dbReference>
<evidence type="ECO:0000256" key="4">
    <source>
        <dbReference type="ARBA" id="ARBA00006972"/>
    </source>
</evidence>
<comment type="subunit">
    <text evidence="18">Component of the origin recognition complex (ORC).</text>
</comment>
<feature type="compositionally biased region" description="Acidic residues" evidence="19">
    <location>
        <begin position="251"/>
        <end position="265"/>
    </location>
</feature>
<evidence type="ECO:0000256" key="6">
    <source>
        <dbReference type="ARBA" id="ARBA00011775"/>
    </source>
</evidence>
<dbReference type="GO" id="GO:0030663">
    <property type="term" value="C:COPI-coated vesicle membrane"/>
    <property type="evidence" value="ECO:0007669"/>
    <property type="project" value="UniProtKB-SubCell"/>
</dbReference>
<evidence type="ECO:0000313" key="25">
    <source>
        <dbReference type="WBParaSite" id="NBR_0000061601-mRNA-1"/>
    </source>
</evidence>
<comment type="function">
    <text evidence="17">The coatomer is a cytosolic protein complex that binds to dilysine motifs and reversibly associates with Golgi non-clathrin-coated vesicles, which further mediate biosynthetic protein transport from the ER, via the Golgi up to the trans Golgi network. Coatomer complex is required for budding from Golgi membranes, and is essential for the retrograde Golgi-to-ER transport of dilysine-tagged proteins. The zeta subunit may be involved in regulating the coat assembly and, hence, the rate of biosynthetic protein transport due to its association-dissociation properties with the coatomer complex.</text>
</comment>
<evidence type="ECO:0000256" key="7">
    <source>
        <dbReference type="ARBA" id="ARBA00019080"/>
    </source>
</evidence>
<dbReference type="Pfam" id="PF04084">
    <property type="entry name" value="RecA-like_ORC2"/>
    <property type="match status" value="1"/>
</dbReference>
<evidence type="ECO:0000256" key="19">
    <source>
        <dbReference type="SAM" id="MobiDB-lite"/>
    </source>
</evidence>
<evidence type="ECO:0000256" key="8">
    <source>
        <dbReference type="ARBA" id="ARBA00022448"/>
    </source>
</evidence>
<name>A0A0N4XDL5_NIPBR</name>
<comment type="function">
    <text evidence="18">Component of the origin recognition complex (ORC) that binds origins of replication. DNA-binding is ATP-dependent. ORC is required to assemble the pre-replication complex necessary to initiate DNA replication.</text>
</comment>
<keyword evidence="13" id="KW-0333">Golgi apparatus</keyword>
<dbReference type="WBParaSite" id="NBR_0000061601-mRNA-1">
    <property type="protein sequence ID" value="NBR_0000061601-mRNA-1"/>
    <property type="gene ID" value="NBR_0000061601"/>
</dbReference>
<dbReference type="Gene3D" id="3.30.450.60">
    <property type="match status" value="1"/>
</dbReference>
<evidence type="ECO:0000256" key="10">
    <source>
        <dbReference type="ARBA" id="ARBA00022705"/>
    </source>
</evidence>
<evidence type="ECO:0000256" key="5">
    <source>
        <dbReference type="ARBA" id="ARBA00007421"/>
    </source>
</evidence>
<evidence type="ECO:0000256" key="14">
    <source>
        <dbReference type="ARBA" id="ARBA00023136"/>
    </source>
</evidence>
<dbReference type="InterPro" id="IPR011012">
    <property type="entry name" value="Longin-like_dom_sf"/>
</dbReference>
<dbReference type="FunFam" id="3.30.450.60:FF:000013">
    <property type="entry name" value="Coatomer subunit zeta"/>
    <property type="match status" value="1"/>
</dbReference>
<keyword evidence="16" id="KW-0968">Cytoplasmic vesicle</keyword>
<feature type="domain" description="Origin recognition complex subunit 2 RecA-like" evidence="21">
    <location>
        <begin position="297"/>
        <end position="451"/>
    </location>
</feature>
<reference evidence="25" key="1">
    <citation type="submission" date="2017-02" db="UniProtKB">
        <authorList>
            <consortium name="WormBaseParasite"/>
        </authorList>
    </citation>
    <scope>IDENTIFICATION</scope>
</reference>
<dbReference type="PANTHER" id="PTHR14052">
    <property type="entry name" value="ORIGIN RECOGNITION COMPLEX SUBUNIT 2"/>
    <property type="match status" value="1"/>
</dbReference>
<dbReference type="SUPFAM" id="SSF64356">
    <property type="entry name" value="SNARE-like"/>
    <property type="match status" value="1"/>
</dbReference>
<evidence type="ECO:0000256" key="3">
    <source>
        <dbReference type="ARBA" id="ARBA00004347"/>
    </source>
</evidence>
<dbReference type="InterPro" id="IPR022775">
    <property type="entry name" value="AP_mu_sigma_su"/>
</dbReference>
<keyword evidence="11" id="KW-0931">ER-Golgi transport</keyword>
<dbReference type="CDD" id="cd14829">
    <property type="entry name" value="Zeta-COP"/>
    <property type="match status" value="1"/>
</dbReference>
<dbReference type="Pfam" id="PF24882">
    <property type="entry name" value="WHD_ORC2"/>
    <property type="match status" value="1"/>
</dbReference>
<dbReference type="InterPro" id="IPR007220">
    <property type="entry name" value="ORC2"/>
</dbReference>
<comment type="similarity">
    <text evidence="5 18">Belongs to the ORC2 family.</text>
</comment>
<evidence type="ECO:0000256" key="15">
    <source>
        <dbReference type="ARBA" id="ARBA00023242"/>
    </source>
</evidence>
<evidence type="ECO:0000256" key="2">
    <source>
        <dbReference type="ARBA" id="ARBA00004255"/>
    </source>
</evidence>
<dbReference type="GO" id="GO:0003688">
    <property type="term" value="F:DNA replication origin binding"/>
    <property type="evidence" value="ECO:0007669"/>
    <property type="project" value="UniProtKB-UniRule"/>
</dbReference>
<keyword evidence="8" id="KW-0813">Transport</keyword>
<feature type="domain" description="AP complex mu/sigma subunit" evidence="20">
    <location>
        <begin position="14"/>
        <end position="151"/>
    </location>
</feature>
<evidence type="ECO:0000256" key="1">
    <source>
        <dbReference type="ARBA" id="ARBA00004123"/>
    </source>
</evidence>
<keyword evidence="10 18" id="KW-0235">DNA replication</keyword>
<dbReference type="InterPro" id="IPR056773">
    <property type="entry name" value="WHD_ORC2"/>
</dbReference>
<evidence type="ECO:0000256" key="13">
    <source>
        <dbReference type="ARBA" id="ARBA00023034"/>
    </source>
</evidence>
<dbReference type="Pfam" id="PF01217">
    <property type="entry name" value="Clat_adaptor_s"/>
    <property type="match status" value="1"/>
</dbReference>
<evidence type="ECO:0000259" key="20">
    <source>
        <dbReference type="Pfam" id="PF01217"/>
    </source>
</evidence>
<proteinExistence type="inferred from homology"/>
<accession>A0A0N4XDL5</accession>
<sequence length="597" mass="67612">MSDFDTDPTSLYSVKGIVILDQDGNRVIAKYFDKQTFGTTKEQKAFEKSLFQKTSRNSSSEIILLDGVTCIYRSNVDLYMYVLGSSRENELILESLLNCLFDAISTVLRKNVEKKALIDAMDTCILIIDEICDEGIILETDPQSVVARCALKADEISFSDQTFSQVGMSLMSSAKEQFKWSLLKNALLSAAGAGKENSSGLADPKFQDETVTVALSGIENYFLQGKTAQMNKSRATRRRPKSIPHQADNNLSEELDDEDEEEDGDENKFSRCDLGLLRDYLKEEENKSRNSDAFKKITEDFKWWTFCLAGGFNLLIYGVGSKREILDEFRRRELSQFCTISIDGFREDVTVKSILTYVVNSMNLKDCEQKRRSVIEWAKHIAHVIERTKRQVIILLNNIDGPNLRDPSDQTALAALVENPAVLMVSTVDHINASLLHTTHNLQSFNWVYCRADTFAFSRQELLAGQSALLGLNPKSNQSTHSLSSLDVLWQSLATNSRSILRLFYAMYFENNEAISFWDLFSAAKDEFLVSSDTALRQQLVEFSDHHVLRSVFLPFLKSGNFRWKRAEDGNEQLIGCLDRSLLEKFLAEKGLNLDPL</sequence>
<dbReference type="PANTHER" id="PTHR14052:SF0">
    <property type="entry name" value="ORIGIN RECOGNITION COMPLEX SUBUNIT 2"/>
    <property type="match status" value="1"/>
</dbReference>
<reference evidence="23 24" key="2">
    <citation type="submission" date="2018-11" db="EMBL/GenBank/DDBJ databases">
        <authorList>
            <consortium name="Pathogen Informatics"/>
        </authorList>
    </citation>
    <scope>NUCLEOTIDE SEQUENCE [LARGE SCALE GENOMIC DNA]</scope>
</reference>
<comment type="similarity">
    <text evidence="4">Belongs to the adaptor complexes small subunit family.</text>
</comment>
<dbReference type="STRING" id="27835.A0A0N4XDL5"/>
<keyword evidence="12" id="KW-0653">Protein transport</keyword>
<dbReference type="EMBL" id="UYSL01000299">
    <property type="protein sequence ID" value="VDL63417.1"/>
    <property type="molecule type" value="Genomic_DNA"/>
</dbReference>
<organism evidence="25">
    <name type="scientific">Nippostrongylus brasiliensis</name>
    <name type="common">Rat hookworm</name>
    <dbReference type="NCBI Taxonomy" id="27835"/>
    <lineage>
        <taxon>Eukaryota</taxon>
        <taxon>Metazoa</taxon>
        <taxon>Ecdysozoa</taxon>
        <taxon>Nematoda</taxon>
        <taxon>Chromadorea</taxon>
        <taxon>Rhabditida</taxon>
        <taxon>Rhabditina</taxon>
        <taxon>Rhabditomorpha</taxon>
        <taxon>Strongyloidea</taxon>
        <taxon>Heligmosomidae</taxon>
        <taxon>Nippostrongylus</taxon>
    </lineage>
</organism>
<protein>
    <recommendedName>
        <fullName evidence="7 18">Origin recognition complex subunit 2</fullName>
    </recommendedName>
</protein>
<evidence type="ECO:0000256" key="18">
    <source>
        <dbReference type="RuleBase" id="RU368084"/>
    </source>
</evidence>
<dbReference type="GO" id="GO:0006260">
    <property type="term" value="P:DNA replication"/>
    <property type="evidence" value="ECO:0007669"/>
    <property type="project" value="UniProtKB-UniRule"/>
</dbReference>
<evidence type="ECO:0000256" key="12">
    <source>
        <dbReference type="ARBA" id="ARBA00022927"/>
    </source>
</evidence>
<gene>
    <name evidence="23" type="ORF">NBR_LOCUS617</name>
</gene>
<comment type="subunit">
    <text evidence="6">Oligomeric complex that consists of at least the alpha, beta, beta', gamma, delta, epsilon and zeta subunits.</text>
</comment>
<dbReference type="OMA" id="YMHTFAS"/>
<evidence type="ECO:0000256" key="17">
    <source>
        <dbReference type="ARBA" id="ARBA00045555"/>
    </source>
</evidence>
<feature type="region of interest" description="Disordered" evidence="19">
    <location>
        <begin position="229"/>
        <end position="268"/>
    </location>
</feature>
<evidence type="ECO:0000313" key="23">
    <source>
        <dbReference type="EMBL" id="VDL63417.1"/>
    </source>
</evidence>
<comment type="subcellular location">
    <subcellularLocation>
        <location evidence="3">Cytoplasmic vesicle</location>
        <location evidence="3">COPI-coated vesicle membrane</location>
        <topology evidence="3">Peripheral membrane protein</topology>
        <orientation evidence="3">Cytoplasmic side</orientation>
    </subcellularLocation>
    <subcellularLocation>
        <location evidence="2">Golgi apparatus membrane</location>
        <topology evidence="2">Peripheral membrane protein</topology>
        <orientation evidence="2">Cytoplasmic side</orientation>
    </subcellularLocation>
    <subcellularLocation>
        <location evidence="1 18">Nucleus</location>
    </subcellularLocation>
</comment>
<dbReference type="Proteomes" id="UP000271162">
    <property type="component" value="Unassembled WGS sequence"/>
</dbReference>
<evidence type="ECO:0000256" key="11">
    <source>
        <dbReference type="ARBA" id="ARBA00022892"/>
    </source>
</evidence>
<evidence type="ECO:0000256" key="9">
    <source>
        <dbReference type="ARBA" id="ARBA00022490"/>
    </source>
</evidence>
<feature type="domain" description="Origin recognition complex subunit 2 winged-helix" evidence="22">
    <location>
        <begin position="512"/>
        <end position="573"/>
    </location>
</feature>